<organism evidence="2 3">
    <name type="scientific">Rubroshorea leprosula</name>
    <dbReference type="NCBI Taxonomy" id="152421"/>
    <lineage>
        <taxon>Eukaryota</taxon>
        <taxon>Viridiplantae</taxon>
        <taxon>Streptophyta</taxon>
        <taxon>Embryophyta</taxon>
        <taxon>Tracheophyta</taxon>
        <taxon>Spermatophyta</taxon>
        <taxon>Magnoliopsida</taxon>
        <taxon>eudicotyledons</taxon>
        <taxon>Gunneridae</taxon>
        <taxon>Pentapetalae</taxon>
        <taxon>rosids</taxon>
        <taxon>malvids</taxon>
        <taxon>Malvales</taxon>
        <taxon>Dipterocarpaceae</taxon>
        <taxon>Rubroshorea</taxon>
    </lineage>
</organism>
<gene>
    <name evidence="2" type="ORF">SLEP1_g21645</name>
</gene>
<name>A0AAV5JFV6_9ROSI</name>
<evidence type="ECO:0000313" key="2">
    <source>
        <dbReference type="EMBL" id="GKV10252.1"/>
    </source>
</evidence>
<accession>A0AAV5JFV6</accession>
<dbReference type="Pfam" id="PF17766">
    <property type="entry name" value="fn3_6"/>
    <property type="match status" value="1"/>
</dbReference>
<sequence>MKCGFHGHKHPLGTATYKVKVVEPEGSTIVVSPETLAFRKTHEKRSYSVAMKYRSDKNGKVSFGELVWIENGKHTVRSPIVISPPSSRKGFSRP</sequence>
<dbReference type="InterPro" id="IPR041469">
    <property type="entry name" value="Subtilisin-like_FN3"/>
</dbReference>
<dbReference type="Proteomes" id="UP001054252">
    <property type="component" value="Unassembled WGS sequence"/>
</dbReference>
<proteinExistence type="predicted"/>
<dbReference type="EMBL" id="BPVZ01000032">
    <property type="protein sequence ID" value="GKV10252.1"/>
    <property type="molecule type" value="Genomic_DNA"/>
</dbReference>
<protein>
    <recommendedName>
        <fullName evidence="1">Subtilisin-like protease fibronectin type-III domain-containing protein</fullName>
    </recommendedName>
</protein>
<keyword evidence="3" id="KW-1185">Reference proteome</keyword>
<feature type="domain" description="Subtilisin-like protease fibronectin type-III" evidence="1">
    <location>
        <begin position="14"/>
        <end position="82"/>
    </location>
</feature>
<evidence type="ECO:0000259" key="1">
    <source>
        <dbReference type="Pfam" id="PF17766"/>
    </source>
</evidence>
<evidence type="ECO:0000313" key="3">
    <source>
        <dbReference type="Proteomes" id="UP001054252"/>
    </source>
</evidence>
<comment type="caution">
    <text evidence="2">The sequence shown here is derived from an EMBL/GenBank/DDBJ whole genome shotgun (WGS) entry which is preliminary data.</text>
</comment>
<reference evidence="2 3" key="1">
    <citation type="journal article" date="2021" name="Commun. Biol.">
        <title>The genome of Shorea leprosula (Dipterocarpaceae) highlights the ecological relevance of drought in aseasonal tropical rainforests.</title>
        <authorList>
            <person name="Ng K.K.S."/>
            <person name="Kobayashi M.J."/>
            <person name="Fawcett J.A."/>
            <person name="Hatakeyama M."/>
            <person name="Paape T."/>
            <person name="Ng C.H."/>
            <person name="Ang C.C."/>
            <person name="Tnah L.H."/>
            <person name="Lee C.T."/>
            <person name="Nishiyama T."/>
            <person name="Sese J."/>
            <person name="O'Brien M.J."/>
            <person name="Copetti D."/>
            <person name="Mohd Noor M.I."/>
            <person name="Ong R.C."/>
            <person name="Putra M."/>
            <person name="Sireger I.Z."/>
            <person name="Indrioko S."/>
            <person name="Kosugi Y."/>
            <person name="Izuno A."/>
            <person name="Isagi Y."/>
            <person name="Lee S.L."/>
            <person name="Shimizu K.K."/>
        </authorList>
    </citation>
    <scope>NUCLEOTIDE SEQUENCE [LARGE SCALE GENOMIC DNA]</scope>
    <source>
        <strain evidence="2">214</strain>
    </source>
</reference>
<dbReference type="AlphaFoldDB" id="A0AAV5JFV6"/>
<dbReference type="Gene3D" id="2.60.40.2310">
    <property type="match status" value="1"/>
</dbReference>